<feature type="compositionally biased region" description="Basic and acidic residues" evidence="3">
    <location>
        <begin position="2100"/>
        <end position="2137"/>
    </location>
</feature>
<feature type="compositionally biased region" description="Basic residues" evidence="3">
    <location>
        <begin position="2459"/>
        <end position="2506"/>
    </location>
</feature>
<feature type="compositionally biased region" description="Basic and acidic residues" evidence="3">
    <location>
        <begin position="749"/>
        <end position="776"/>
    </location>
</feature>
<keyword evidence="2" id="KW-0804">Transcription</keyword>
<feature type="region of interest" description="Disordered" evidence="3">
    <location>
        <begin position="1960"/>
        <end position="2050"/>
    </location>
</feature>
<feature type="compositionally biased region" description="Polar residues" evidence="3">
    <location>
        <begin position="1083"/>
        <end position="1097"/>
    </location>
</feature>
<evidence type="ECO:0000313" key="5">
    <source>
        <dbReference type="EMBL" id="RZF35469.1"/>
    </source>
</evidence>
<feature type="compositionally biased region" description="Basic and acidic residues" evidence="3">
    <location>
        <begin position="723"/>
        <end position="742"/>
    </location>
</feature>
<feature type="compositionally biased region" description="Basic and acidic residues" evidence="3">
    <location>
        <begin position="951"/>
        <end position="985"/>
    </location>
</feature>
<feature type="compositionally biased region" description="Basic and acidic residues" evidence="3">
    <location>
        <begin position="491"/>
        <end position="567"/>
    </location>
</feature>
<feature type="compositionally biased region" description="Polar residues" evidence="3">
    <location>
        <begin position="1672"/>
        <end position="1694"/>
    </location>
</feature>
<feature type="compositionally biased region" description="Basic and acidic residues" evidence="3">
    <location>
        <begin position="905"/>
        <end position="925"/>
    </location>
</feature>
<feature type="compositionally biased region" description="Polar residues" evidence="3">
    <location>
        <begin position="783"/>
        <end position="793"/>
    </location>
</feature>
<dbReference type="STRING" id="195883.A0A482WPE2"/>
<feature type="compositionally biased region" description="Basic and acidic residues" evidence="3">
    <location>
        <begin position="1563"/>
        <end position="1576"/>
    </location>
</feature>
<feature type="region of interest" description="Disordered" evidence="3">
    <location>
        <begin position="1797"/>
        <end position="1881"/>
    </location>
</feature>
<feature type="compositionally biased region" description="Basic and acidic residues" evidence="3">
    <location>
        <begin position="2507"/>
        <end position="2522"/>
    </location>
</feature>
<keyword evidence="1" id="KW-0240">DNA-directed RNA polymerase</keyword>
<feature type="compositionally biased region" description="Basic and acidic residues" evidence="3">
    <location>
        <begin position="1799"/>
        <end position="1810"/>
    </location>
</feature>
<dbReference type="Gene3D" id="3.30.1490.120">
    <property type="entry name" value="RNA polymerase Rpb7-like, N-terminal domain"/>
    <property type="match status" value="1"/>
</dbReference>
<feature type="region of interest" description="Disordered" evidence="3">
    <location>
        <begin position="275"/>
        <end position="346"/>
    </location>
</feature>
<feature type="compositionally biased region" description="Basic and acidic residues" evidence="3">
    <location>
        <begin position="1119"/>
        <end position="1132"/>
    </location>
</feature>
<feature type="compositionally biased region" description="Basic and acidic residues" evidence="3">
    <location>
        <begin position="2435"/>
        <end position="2453"/>
    </location>
</feature>
<feature type="region of interest" description="Disordered" evidence="3">
    <location>
        <begin position="1334"/>
        <end position="1367"/>
    </location>
</feature>
<feature type="compositionally biased region" description="Basic and acidic residues" evidence="3">
    <location>
        <begin position="2354"/>
        <end position="2376"/>
    </location>
</feature>
<feature type="compositionally biased region" description="Basic and acidic residues" evidence="3">
    <location>
        <begin position="1155"/>
        <end position="1167"/>
    </location>
</feature>
<feature type="compositionally biased region" description="Polar residues" evidence="3">
    <location>
        <begin position="2235"/>
        <end position="2248"/>
    </location>
</feature>
<protein>
    <recommendedName>
        <fullName evidence="4">RPA43 OB domain-containing protein</fullName>
    </recommendedName>
</protein>
<reference evidence="5 6" key="1">
    <citation type="journal article" date="2017" name="Gigascience">
        <title>Genome sequence of the small brown planthopper, Laodelphax striatellus.</title>
        <authorList>
            <person name="Zhu J."/>
            <person name="Jiang F."/>
            <person name="Wang X."/>
            <person name="Yang P."/>
            <person name="Bao Y."/>
            <person name="Zhao W."/>
            <person name="Wang W."/>
            <person name="Lu H."/>
            <person name="Wang Q."/>
            <person name="Cui N."/>
            <person name="Li J."/>
            <person name="Chen X."/>
            <person name="Luo L."/>
            <person name="Yu J."/>
            <person name="Kang L."/>
            <person name="Cui F."/>
        </authorList>
    </citation>
    <scope>NUCLEOTIDE SEQUENCE [LARGE SCALE GENOMIC DNA]</scope>
    <source>
        <strain evidence="5">Lst14</strain>
    </source>
</reference>
<dbReference type="Pfam" id="PF17875">
    <property type="entry name" value="RPA43_OB"/>
    <property type="match status" value="1"/>
</dbReference>
<evidence type="ECO:0000256" key="1">
    <source>
        <dbReference type="ARBA" id="ARBA00022478"/>
    </source>
</evidence>
<feature type="compositionally biased region" description="Low complexity" evidence="3">
    <location>
        <begin position="2387"/>
        <end position="2402"/>
    </location>
</feature>
<sequence length="2559" mass="291857">MGIKVKFSNKFLNDLVQDSNSGIELEVNRTKFVKVSPFELQNLTVFIREYLDSLVATFDPELSGIILSHQKIKVNPQFTVQDDGSNKLLYIADIYVFRPEVGSVLTGVVNQKSEDHVGCLVHRVFNVTIPKPAGGEEEAVWKATAVGQDVRFEVVAFDMTLKIPSIHGKILDSSTPQHSNALDLDHRSREALGNESTAGDGRMDSDSDGLGGVKTQRPRENTEPNRLNDGNLFEYKLNNDKVINRTSLSPRKSIEASRINKSPVSLSLKKLKDIQSGNDSDSFIPPSPVKSSPSSVKLSPSSVKLSPSTVKSLNKSLNRADDNFEENKEDQERSRHSFEKSEEEKREFNVSTSNITFRTKKNNLWINDETFGNVSSYLKNLDSPQSCLRRSVSPSSSNNSPGNSDKRNRSVRFSSHNSVLTFAANAESLNDQSKNITQEELKSMSDSTKDSEGIETETMKSVISSATNLESEKTSDDDLGEDNGKLFKNRKSPEKQMKSFENLRKSPEKQMKSFENSRKSPEKQTKSFENSRKSPEKQMKSSENSRKSPEKQTKSSENSRKSPEKQTKSPGNLRNIDENSESDSSSDSNERNDRVSETKVKQSPKNTGVSTDSDSSFDENLERKSKLANQRSSGKELEKSDETSSENSDSGEKSERKDNKISPRKSHEKDLETSKTSPVSRRGSVCSIPISQIDNSFDNRRKMFLENTKSPEKRGKVSINSETTEKVRDKLSFDNLERRKSVDGLNVSKNDDVSGKIKRKSNEKESERLEENLNSDHRRKSVDSLNFQKSGDSSGKVRRKSNEREIESDDSGICGNVKKKSKEKEIVNDDSRISRIVKTKSNDEESETDDSENEVAQQILPNETDSKSKGSMNRIEKNDIGKSPNTSSTSLKTQQFSSVFGLADETPRRPRRDSEKHDDELKRVSGIESRNQNVERENEVKASRESPANKGVEKNRKSTEETDFRRKLSEQSKDVSPKKSIRERTASICEESTVTMLLKDAFSKFWGSKNRKSNVDSVDASTVDDSNQDTDLEQIAKNKKRKSVVSSVEDGVENVFANRENNKRRSNVENKLSTKQESKRKSSISSVENEVGTNQESRGNKRKSIESSADNELVASVGKKQDVNESARKSAEMKWNSIEKIAEENRLEAVSTTLKDTDQVADVEKLSKKAKKKKSKEKELDGRELSEFGVEKEGQENREHENKKKEGEENKRQEDKEQDNRNCAVVESNQNAEETSYKKTKKKRKSGNELLGEREPVGIQLEINSSTPLQDFNSEIDVGKMSKKERKNKKNKERETDFEENIGSIIKKEDENYKIESVGEEPVGIQLQVNSSTPLQDFNSGIDVGKLSKKERKKKKDKERETDVEKIEESCIKKEVGNHEIEKRNSLVLDANQVIEVTKKVKKKKKKHKREKVDDGELGESCATENEEKNEKSLVGNQAEMDVEKLLKKEKKRKKKKKDKREVDDVDTEIYPNQEIEAEKHARKTKKKKNKERKEVESENQEIRSSLLQDLDHELDVTNLSKKEKKEKKNKNKVIDNKKSLESVFIKEKGVTGNKNTENSNNTKREKMEKFNPDVADRSTVDGYITDYSSSRHKTKKTSSFKNKCEDYSSDNNQTSALISFGDFKKKQKSDKSSLFQRGGDELISNEERKSLDNNFEQKDKYTKVKKRDSGKNVQNSSVPINQTGVEENSQQLNKFERKQDSFHKKKHRNSSGLEGLVGSPKDGYITDSHYSETESKKKSSLKTKRGGYSGDFEVKTHECWTNFEEKKKKPKISSDLTGNCTLDGYITDCQTSKHKAKDKSGFQLKRDGNASDFETSLRIPDCDEGVVTKKKKHKAKKSVEVPEISHENDATNQDASTPKIDSHKATRKRKKSKEAGMEDEHCIQAKKLKIMESSHILGSESVDIGTKEREQQLLYEGGNREKKGRKRKTKHNKLSSVNLENILSKASENIDVDQVESIEKKKGDNSSRDISRKRKISDAESDSIPNKKSKTVQQSPHGFNISDIAKDDAGNSNSNKKIEKIQRHSHELNNISERVNDGESGSVPTKKSKKIQSKFSDIVNAVAHYLIPTRTMQATRRELETEINERRTEIDKNITSNKKLELLHSGEPVREVKSEKLKSRKSNDTNIEIDKPSEKSKSRKSKDRCDEIDKTSEKTKSRKSNDSCEEIDKISEKTKSRKSNDANIEIDKPSEKSKSSKSKDRCEEIDKTSEKTKSRESNDASNEVDEQNGKLKSVKNNDTNIEINNPSEKTKSRKSNDTSNEIDNPSEKAKSRKSNDTSIEINKPSSEQESENKEKHGRKSSEELPNNSVVTKDSEPKKDSITTGDRLSGTVEKISKTPKKSTEKTSRRKTPRKSFEDPKQEKMLKYFSPVEKKPSAQENIDNLGQSSSSVANSNPASVSSSETIDTKVLSFPEKEKKPEEVGEKTVKKKKKKRKEENFERRRKEDDEKKKKEDEEERRRRRRRKGRRKKKKKEEEKKKKKRRKKKKKKKKEERRRRRRRIRRRREGKGGEKKRKEEDEKEKRGRKKRREEEEEEEEEEKEEEERIVDKNSYHRIYYFT</sequence>
<feature type="compositionally biased region" description="Basic and acidic residues" evidence="3">
    <location>
        <begin position="588"/>
        <end position="600"/>
    </location>
</feature>
<keyword evidence="6" id="KW-1185">Reference proteome</keyword>
<feature type="compositionally biased region" description="Basic and acidic residues" evidence="3">
    <location>
        <begin position="2144"/>
        <end position="2219"/>
    </location>
</feature>
<dbReference type="InterPro" id="IPR036898">
    <property type="entry name" value="RNA_pol_Rpb7-like_N_sf"/>
</dbReference>
<feature type="compositionally biased region" description="Basic residues" evidence="3">
    <location>
        <begin position="1481"/>
        <end position="1491"/>
    </location>
</feature>
<comment type="caution">
    <text evidence="5">The sequence shown here is derived from an EMBL/GenBank/DDBJ whole genome shotgun (WGS) entry which is preliminary data.</text>
</comment>
<feature type="compositionally biased region" description="Basic residues" evidence="3">
    <location>
        <begin position="1448"/>
        <end position="1459"/>
    </location>
</feature>
<dbReference type="Gene3D" id="2.40.50.1060">
    <property type="match status" value="1"/>
</dbReference>
<feature type="region of interest" description="Disordered" evidence="3">
    <location>
        <begin position="1915"/>
        <end position="1937"/>
    </location>
</feature>
<feature type="compositionally biased region" description="Basic residues" evidence="3">
    <location>
        <begin position="1347"/>
        <end position="1357"/>
    </location>
</feature>
<feature type="compositionally biased region" description="Basic and acidic residues" evidence="3">
    <location>
        <begin position="2266"/>
        <end position="2276"/>
    </location>
</feature>
<feature type="compositionally biased region" description="Basic and acidic residues" evidence="3">
    <location>
        <begin position="1060"/>
        <end position="1080"/>
    </location>
</feature>
<feature type="compositionally biased region" description="Basic and acidic residues" evidence="3">
    <location>
        <begin position="1838"/>
        <end position="1850"/>
    </location>
</feature>
<feature type="compositionally biased region" description="Basic residues" evidence="3">
    <location>
        <begin position="1923"/>
        <end position="1934"/>
    </location>
</feature>
<feature type="compositionally biased region" description="Basic and acidic residues" evidence="3">
    <location>
        <begin position="822"/>
        <end position="833"/>
    </location>
</feature>
<dbReference type="GO" id="GO:0000428">
    <property type="term" value="C:DNA-directed RNA polymerase complex"/>
    <property type="evidence" value="ECO:0007669"/>
    <property type="project" value="UniProtKB-KW"/>
</dbReference>
<feature type="compositionally biased region" description="Basic and acidic residues" evidence="3">
    <location>
        <begin position="933"/>
        <end position="944"/>
    </location>
</feature>
<feature type="compositionally biased region" description="Basic and acidic residues" evidence="3">
    <location>
        <begin position="1646"/>
        <end position="1671"/>
    </location>
</feature>
<feature type="compositionally biased region" description="Polar residues" evidence="3">
    <location>
        <begin position="1262"/>
        <end position="1273"/>
    </location>
</feature>
<feature type="compositionally biased region" description="Basic residues" evidence="3">
    <location>
        <begin position="1400"/>
        <end position="1410"/>
    </location>
</feature>
<feature type="domain" description="RPA43 OB" evidence="4">
    <location>
        <begin position="99"/>
        <end position="131"/>
    </location>
</feature>
<feature type="compositionally biased region" description="Basic and acidic residues" evidence="3">
    <location>
        <begin position="1510"/>
        <end position="1524"/>
    </location>
</feature>
<feature type="compositionally biased region" description="Low complexity" evidence="3">
    <location>
        <begin position="1015"/>
        <end position="1025"/>
    </location>
</feature>
<feature type="compositionally biased region" description="Polar residues" evidence="3">
    <location>
        <begin position="2377"/>
        <end position="2386"/>
    </location>
</feature>
<feature type="compositionally biased region" description="Acidic residues" evidence="3">
    <location>
        <begin position="2531"/>
        <end position="2545"/>
    </location>
</feature>
<feature type="compositionally biased region" description="Basic and acidic residues" evidence="3">
    <location>
        <begin position="1533"/>
        <end position="1550"/>
    </location>
</feature>
<gene>
    <name evidence="5" type="ORF">LSTR_LSTR012373</name>
</gene>
<dbReference type="Proteomes" id="UP000291343">
    <property type="component" value="Unassembled WGS sequence"/>
</dbReference>
<evidence type="ECO:0000256" key="2">
    <source>
        <dbReference type="ARBA" id="ARBA00023163"/>
    </source>
</evidence>
<feature type="compositionally biased region" description="Basic and acidic residues" evidence="3">
    <location>
        <begin position="2413"/>
        <end position="2426"/>
    </location>
</feature>
<dbReference type="InParanoid" id="A0A482WPE2"/>
<feature type="region of interest" description="Disordered" evidence="3">
    <location>
        <begin position="1589"/>
        <end position="1752"/>
    </location>
</feature>
<feature type="compositionally biased region" description="Polar residues" evidence="3">
    <location>
        <begin position="2277"/>
        <end position="2288"/>
    </location>
</feature>
<feature type="region of interest" description="Disordered" evidence="3">
    <location>
        <begin position="193"/>
        <end position="232"/>
    </location>
</feature>
<feature type="compositionally biased region" description="Basic and acidic residues" evidence="3">
    <location>
        <begin position="633"/>
        <end position="642"/>
    </location>
</feature>
<feature type="compositionally biased region" description="Polar residues" evidence="3">
    <location>
        <begin position="601"/>
        <end position="614"/>
    </location>
</feature>
<feature type="compositionally biased region" description="Acidic residues" evidence="3">
    <location>
        <begin position="844"/>
        <end position="853"/>
    </location>
</feature>
<dbReference type="EMBL" id="QKKF02028151">
    <property type="protein sequence ID" value="RZF35469.1"/>
    <property type="molecule type" value="Genomic_DNA"/>
</dbReference>
<feature type="compositionally biased region" description="Basic and acidic residues" evidence="3">
    <location>
        <begin position="1960"/>
        <end position="1971"/>
    </location>
</feature>
<dbReference type="InterPro" id="IPR041178">
    <property type="entry name" value="RPA43_OB"/>
</dbReference>
<evidence type="ECO:0000259" key="4">
    <source>
        <dbReference type="Pfam" id="PF17875"/>
    </source>
</evidence>
<feature type="region of interest" description="Disordered" evidence="3">
    <location>
        <begin position="1009"/>
        <end position="1297"/>
    </location>
</feature>
<proteinExistence type="predicted"/>
<feature type="compositionally biased region" description="Basic and acidic residues" evidence="3">
    <location>
        <begin position="1176"/>
        <end position="1220"/>
    </location>
</feature>
<feature type="compositionally biased region" description="Basic and acidic residues" evidence="3">
    <location>
        <begin position="318"/>
        <end position="346"/>
    </location>
</feature>
<feature type="region of interest" description="Disordered" evidence="3">
    <location>
        <begin position="2100"/>
        <end position="2559"/>
    </location>
</feature>
<feature type="compositionally biased region" description="Basic and acidic residues" evidence="3">
    <location>
        <begin position="1358"/>
        <end position="1367"/>
    </location>
</feature>
<evidence type="ECO:0000313" key="6">
    <source>
        <dbReference type="Proteomes" id="UP000291343"/>
    </source>
</evidence>
<accession>A0A482WPE2</accession>
<feature type="compositionally biased region" description="Polar residues" evidence="3">
    <location>
        <begin position="883"/>
        <end position="898"/>
    </location>
</feature>
<feature type="compositionally biased region" description="Basic and acidic residues" evidence="3">
    <location>
        <begin position="864"/>
        <end position="880"/>
    </location>
</feature>
<organism evidence="5 6">
    <name type="scientific">Laodelphax striatellus</name>
    <name type="common">Small brown planthopper</name>
    <name type="synonym">Delphax striatella</name>
    <dbReference type="NCBI Taxonomy" id="195883"/>
    <lineage>
        <taxon>Eukaryota</taxon>
        <taxon>Metazoa</taxon>
        <taxon>Ecdysozoa</taxon>
        <taxon>Arthropoda</taxon>
        <taxon>Hexapoda</taxon>
        <taxon>Insecta</taxon>
        <taxon>Pterygota</taxon>
        <taxon>Neoptera</taxon>
        <taxon>Paraneoptera</taxon>
        <taxon>Hemiptera</taxon>
        <taxon>Auchenorrhyncha</taxon>
        <taxon>Fulgoroidea</taxon>
        <taxon>Delphacidae</taxon>
        <taxon>Criomorphinae</taxon>
        <taxon>Laodelphax</taxon>
    </lineage>
</organism>
<feature type="compositionally biased region" description="Low complexity" evidence="3">
    <location>
        <begin position="289"/>
        <end position="313"/>
    </location>
</feature>
<feature type="region of interest" description="Disordered" evidence="3">
    <location>
        <begin position="386"/>
        <end position="411"/>
    </location>
</feature>
<dbReference type="OrthoDB" id="10250504at2759"/>
<feature type="region of interest" description="Disordered" evidence="3">
    <location>
        <begin position="462"/>
        <end position="992"/>
    </location>
</feature>
<feature type="compositionally biased region" description="Low complexity" evidence="3">
    <location>
        <begin position="391"/>
        <end position="403"/>
    </location>
</feature>
<feature type="compositionally biased region" description="Polar residues" evidence="3">
    <location>
        <begin position="1984"/>
        <end position="1998"/>
    </location>
</feature>
<feature type="compositionally biased region" description="Basic and acidic residues" evidence="3">
    <location>
        <begin position="2291"/>
        <end position="2303"/>
    </location>
</feature>
<feature type="compositionally biased region" description="Basic and acidic residues" evidence="3">
    <location>
        <begin position="697"/>
        <end position="715"/>
    </location>
</feature>
<feature type="compositionally biased region" description="Basic and acidic residues" evidence="3">
    <location>
        <begin position="650"/>
        <end position="673"/>
    </location>
</feature>
<name>A0A482WPE2_LAOST</name>
<evidence type="ECO:0000256" key="3">
    <source>
        <dbReference type="SAM" id="MobiDB-lite"/>
    </source>
</evidence>
<feature type="compositionally biased region" description="Polar residues" evidence="3">
    <location>
        <begin position="1553"/>
        <end position="1562"/>
    </location>
</feature>
<feature type="compositionally biased region" description="Basic and acidic residues" evidence="3">
    <location>
        <begin position="2017"/>
        <end position="2028"/>
    </location>
</feature>
<feature type="region of interest" description="Disordered" evidence="3">
    <location>
        <begin position="1399"/>
        <end position="1576"/>
    </location>
</feature>